<organism evidence="1 2">
    <name type="scientific">Uliginosibacterium paludis</name>
    <dbReference type="NCBI Taxonomy" id="1615952"/>
    <lineage>
        <taxon>Bacteria</taxon>
        <taxon>Pseudomonadati</taxon>
        <taxon>Pseudomonadota</taxon>
        <taxon>Betaproteobacteria</taxon>
        <taxon>Rhodocyclales</taxon>
        <taxon>Zoogloeaceae</taxon>
        <taxon>Uliginosibacterium</taxon>
    </lineage>
</organism>
<dbReference type="EMBL" id="JBEWLZ010000013">
    <property type="protein sequence ID" value="MET1491539.1"/>
    <property type="molecule type" value="Genomic_DNA"/>
</dbReference>
<evidence type="ECO:0000313" key="2">
    <source>
        <dbReference type="Proteomes" id="UP001548590"/>
    </source>
</evidence>
<proteinExistence type="predicted"/>
<keyword evidence="2" id="KW-1185">Reference proteome</keyword>
<gene>
    <name evidence="1" type="ORF">ABVT11_16995</name>
</gene>
<evidence type="ECO:0000313" key="1">
    <source>
        <dbReference type="EMBL" id="MET1491539.1"/>
    </source>
</evidence>
<reference evidence="1 2" key="1">
    <citation type="submission" date="2024-07" db="EMBL/GenBank/DDBJ databases">
        <title>Uliginosibacterium paludis KCTC:42655.</title>
        <authorList>
            <person name="Kim M.K."/>
        </authorList>
    </citation>
    <scope>NUCLEOTIDE SEQUENCE [LARGE SCALE GENOMIC DNA]</scope>
    <source>
        <strain evidence="1 2">KCTC 42655</strain>
    </source>
</reference>
<dbReference type="Proteomes" id="UP001548590">
    <property type="component" value="Unassembled WGS sequence"/>
</dbReference>
<protein>
    <recommendedName>
        <fullName evidence="3">Integron gene cassette protein</fullName>
    </recommendedName>
</protein>
<sequence>MNAEAFDIEVYAKIDSGNAVILLLSQSLGPLQQSCAHEDVGLTFHSGSITVILQPSEDGFLSIWVRNSSVWSSCPALGRHLAKELGCIVRCDPGHEFPEINPRSSVFLEIEAGNERLLHWD</sequence>
<name>A0ABV2CUD5_9RHOO</name>
<comment type="caution">
    <text evidence="1">The sequence shown here is derived from an EMBL/GenBank/DDBJ whole genome shotgun (WGS) entry which is preliminary data.</text>
</comment>
<dbReference type="RefSeq" id="WP_345929600.1">
    <property type="nucleotide sequence ID" value="NZ_JBDIVF010000010.1"/>
</dbReference>
<accession>A0ABV2CUD5</accession>
<evidence type="ECO:0008006" key="3">
    <source>
        <dbReference type="Google" id="ProtNLM"/>
    </source>
</evidence>